<feature type="region of interest" description="Disordered" evidence="1">
    <location>
        <begin position="300"/>
        <end position="330"/>
    </location>
</feature>
<accession>A0A5M3MHA1</accession>
<dbReference type="SUPFAM" id="SSF81995">
    <property type="entry name" value="beta-sandwich domain of Sec23/24"/>
    <property type="match status" value="1"/>
</dbReference>
<dbReference type="AlphaFoldDB" id="A0A5M3MHA1"/>
<name>A0A5M3MHA1_CONPW</name>
<dbReference type="OMA" id="REQIYNW"/>
<feature type="compositionally biased region" description="Gly residues" evidence="1">
    <location>
        <begin position="110"/>
        <end position="123"/>
    </location>
</feature>
<comment type="caution">
    <text evidence="2">The sequence shown here is derived from an EMBL/GenBank/DDBJ whole genome shotgun (WGS) entry which is preliminary data.</text>
</comment>
<proteinExistence type="predicted"/>
<feature type="compositionally biased region" description="Low complexity" evidence="1">
    <location>
        <begin position="8"/>
        <end position="18"/>
    </location>
</feature>
<feature type="compositionally biased region" description="Basic residues" evidence="1">
    <location>
        <begin position="305"/>
        <end position="319"/>
    </location>
</feature>
<feature type="compositionally biased region" description="Polar residues" evidence="1">
    <location>
        <begin position="131"/>
        <end position="165"/>
    </location>
</feature>
<feature type="region of interest" description="Disordered" evidence="1">
    <location>
        <begin position="1"/>
        <end position="28"/>
    </location>
</feature>
<dbReference type="Proteomes" id="UP000053558">
    <property type="component" value="Unassembled WGS sequence"/>
</dbReference>
<feature type="compositionally biased region" description="Low complexity" evidence="1">
    <location>
        <begin position="169"/>
        <end position="209"/>
    </location>
</feature>
<dbReference type="EMBL" id="JH711582">
    <property type="protein sequence ID" value="EIW78592.1"/>
    <property type="molecule type" value="Genomic_DNA"/>
</dbReference>
<sequence>MSGGDPRSSAAVSSAGGSKPRLPKAYTDDQLNFLRGHVQGFESRTRGAVRGDAKKFALERADEFLMTFGMPDDLRGTEEAEPRFREQIYNWYKNTVGRARRKMEGRTRGKGAGTGTGTKGVGGMDKMSGSPAATHSGLTWSPNLSSAVSYHDQTQQHDSPASQAGPSAGQQQQQQHGGQQQHGQHQQHGHTQQQQHQHGQQQQQQQQQQSQYHYPFQTHSALSVPSPGPSALSLGVGSMGSPTPPLRDAFLASSSIDAGTLSQLIQQYALSHPSAAPATPLAPVVQALFDAATAILAGAGGGSHHSSHGHGHGHAHSQRHGGGASGGTTSSSNLHALLRRYADACAFFPPNVAHAGVHGPAAGARALSMALRTASVWRPPGFPTHNATSTSSRGSHGVGVGVGNMERIAADRQRRKDYIVWAQVHGAALEVGIVVVPAPQGIGSGTGNSNAGSGGGYGGSTPGGTGAAGGGMVGGYDAGGMHGGMHGGMGVGVGVGVGVGGAMGSSSLGGAMNGSIGGALGVVGGGSGTAGSASSVGVGGVGTGVSEQVSSFSEMMARDAVWEADEVEWVAGMCVLRALIRVGGAARKDEYERLVRTYEGRWKEIRDEARQALVTEVLLSAKEDLARMDDGQRIS</sequence>
<evidence type="ECO:0000313" key="2">
    <source>
        <dbReference type="EMBL" id="EIW78592.1"/>
    </source>
</evidence>
<dbReference type="RefSeq" id="XP_007771599.1">
    <property type="nucleotide sequence ID" value="XM_007773409.1"/>
</dbReference>
<keyword evidence="3" id="KW-1185">Reference proteome</keyword>
<feature type="region of interest" description="Disordered" evidence="1">
    <location>
        <begin position="100"/>
        <end position="240"/>
    </location>
</feature>
<dbReference type="GeneID" id="19203586"/>
<organism evidence="2 3">
    <name type="scientific">Coniophora puteana (strain RWD-64-598)</name>
    <name type="common">Brown rot fungus</name>
    <dbReference type="NCBI Taxonomy" id="741705"/>
    <lineage>
        <taxon>Eukaryota</taxon>
        <taxon>Fungi</taxon>
        <taxon>Dikarya</taxon>
        <taxon>Basidiomycota</taxon>
        <taxon>Agaricomycotina</taxon>
        <taxon>Agaricomycetes</taxon>
        <taxon>Agaricomycetidae</taxon>
        <taxon>Boletales</taxon>
        <taxon>Coniophorineae</taxon>
        <taxon>Coniophoraceae</taxon>
        <taxon>Coniophora</taxon>
    </lineage>
</organism>
<reference evidence="3" key="1">
    <citation type="journal article" date="2012" name="Science">
        <title>The Paleozoic origin of enzymatic lignin decomposition reconstructed from 31 fungal genomes.</title>
        <authorList>
            <person name="Floudas D."/>
            <person name="Binder M."/>
            <person name="Riley R."/>
            <person name="Barry K."/>
            <person name="Blanchette R.A."/>
            <person name="Henrissat B."/>
            <person name="Martinez A.T."/>
            <person name="Otillar R."/>
            <person name="Spatafora J.W."/>
            <person name="Yadav J.S."/>
            <person name="Aerts A."/>
            <person name="Benoit I."/>
            <person name="Boyd A."/>
            <person name="Carlson A."/>
            <person name="Copeland A."/>
            <person name="Coutinho P.M."/>
            <person name="de Vries R.P."/>
            <person name="Ferreira P."/>
            <person name="Findley K."/>
            <person name="Foster B."/>
            <person name="Gaskell J."/>
            <person name="Glotzer D."/>
            <person name="Gorecki P."/>
            <person name="Heitman J."/>
            <person name="Hesse C."/>
            <person name="Hori C."/>
            <person name="Igarashi K."/>
            <person name="Jurgens J.A."/>
            <person name="Kallen N."/>
            <person name="Kersten P."/>
            <person name="Kohler A."/>
            <person name="Kuees U."/>
            <person name="Kumar T.K.A."/>
            <person name="Kuo A."/>
            <person name="LaButti K."/>
            <person name="Larrondo L.F."/>
            <person name="Lindquist E."/>
            <person name="Ling A."/>
            <person name="Lombard V."/>
            <person name="Lucas S."/>
            <person name="Lundell T."/>
            <person name="Martin R."/>
            <person name="McLaughlin D.J."/>
            <person name="Morgenstern I."/>
            <person name="Morin E."/>
            <person name="Murat C."/>
            <person name="Nagy L.G."/>
            <person name="Nolan M."/>
            <person name="Ohm R.A."/>
            <person name="Patyshakuliyeva A."/>
            <person name="Rokas A."/>
            <person name="Ruiz-Duenas F.J."/>
            <person name="Sabat G."/>
            <person name="Salamov A."/>
            <person name="Samejima M."/>
            <person name="Schmutz J."/>
            <person name="Slot J.C."/>
            <person name="St John F."/>
            <person name="Stenlid J."/>
            <person name="Sun H."/>
            <person name="Sun S."/>
            <person name="Syed K."/>
            <person name="Tsang A."/>
            <person name="Wiebenga A."/>
            <person name="Young D."/>
            <person name="Pisabarro A."/>
            <person name="Eastwood D.C."/>
            <person name="Martin F."/>
            <person name="Cullen D."/>
            <person name="Grigoriev I.V."/>
            <person name="Hibbett D.S."/>
        </authorList>
    </citation>
    <scope>NUCLEOTIDE SEQUENCE [LARGE SCALE GENOMIC DNA]</scope>
    <source>
        <strain evidence="3">RWD-64-598 SS2</strain>
    </source>
</reference>
<dbReference type="OrthoDB" id="4980495at2759"/>
<gene>
    <name evidence="2" type="ORF">CONPUDRAFT_156567</name>
</gene>
<protein>
    <submittedName>
        <fullName evidence="2">Uncharacterized protein</fullName>
    </submittedName>
</protein>
<evidence type="ECO:0000256" key="1">
    <source>
        <dbReference type="SAM" id="MobiDB-lite"/>
    </source>
</evidence>
<dbReference type="KEGG" id="cput:CONPUDRAFT_156567"/>
<evidence type="ECO:0000313" key="3">
    <source>
        <dbReference type="Proteomes" id="UP000053558"/>
    </source>
</evidence>